<dbReference type="GO" id="GO:0005886">
    <property type="term" value="C:plasma membrane"/>
    <property type="evidence" value="ECO:0007669"/>
    <property type="project" value="UniProtKB-SubCell"/>
</dbReference>
<feature type="transmembrane region" description="Helical" evidence="9">
    <location>
        <begin position="12"/>
        <end position="37"/>
    </location>
</feature>
<dbReference type="EMBL" id="AP023321">
    <property type="protein sequence ID" value="BCI61075.1"/>
    <property type="molecule type" value="Genomic_DNA"/>
</dbReference>
<dbReference type="Pfam" id="PF12822">
    <property type="entry name" value="ECF_trnsprt"/>
    <property type="match status" value="1"/>
</dbReference>
<reference evidence="11" key="1">
    <citation type="submission" date="2020-07" db="EMBL/GenBank/DDBJ databases">
        <title>Complete genome sequencing of Clostridia bacterium strain 12CBH8.</title>
        <authorList>
            <person name="Sakamoto M."/>
            <person name="Murakami T."/>
            <person name="Mori H."/>
        </authorList>
    </citation>
    <scope>NUCLEOTIDE SEQUENCE [LARGE SCALE GENOMIC DNA]</scope>
    <source>
        <strain evidence="11">12CBH8</strain>
    </source>
</reference>
<evidence type="ECO:0000256" key="1">
    <source>
        <dbReference type="ARBA" id="ARBA00004651"/>
    </source>
</evidence>
<proteinExistence type="inferred from homology"/>
<dbReference type="Gene3D" id="1.10.1760.20">
    <property type="match status" value="1"/>
</dbReference>
<dbReference type="PANTHER" id="PTHR38438:SF1">
    <property type="entry name" value="RIBOFLAVIN TRANSPORTER RIBU"/>
    <property type="match status" value="1"/>
</dbReference>
<evidence type="ECO:0000313" key="11">
    <source>
        <dbReference type="Proteomes" id="UP000593890"/>
    </source>
</evidence>
<evidence type="ECO:0000256" key="6">
    <source>
        <dbReference type="ARBA" id="ARBA00022989"/>
    </source>
</evidence>
<feature type="transmembrane region" description="Helical" evidence="9">
    <location>
        <begin position="158"/>
        <end position="179"/>
    </location>
</feature>
<dbReference type="PANTHER" id="PTHR38438">
    <property type="entry name" value="RIBOFLAVIN TRANSPORTER RIBU"/>
    <property type="match status" value="1"/>
</dbReference>
<protein>
    <recommendedName>
        <fullName evidence="8">Riboflavin transporter</fullName>
    </recommendedName>
</protein>
<keyword evidence="4 8" id="KW-1003">Cell membrane</keyword>
<evidence type="ECO:0000256" key="5">
    <source>
        <dbReference type="ARBA" id="ARBA00022692"/>
    </source>
</evidence>
<dbReference type="InterPro" id="IPR024529">
    <property type="entry name" value="ECF_trnsprt_substrate-spec"/>
</dbReference>
<keyword evidence="3 8" id="KW-0813">Transport</keyword>
<comment type="subcellular location">
    <subcellularLocation>
        <location evidence="1">Cell membrane</location>
        <topology evidence="1">Multi-pass membrane protein</topology>
    </subcellularLocation>
</comment>
<evidence type="ECO:0000256" key="9">
    <source>
        <dbReference type="SAM" id="Phobius"/>
    </source>
</evidence>
<dbReference type="PIRSF" id="PIRSF037778">
    <property type="entry name" value="UCP037778_transp_RibU"/>
    <property type="match status" value="1"/>
</dbReference>
<dbReference type="AlphaFoldDB" id="A0A7I8D4V9"/>
<organism evidence="10 11">
    <name type="scientific">Solibaculum mannosilyticum</name>
    <dbReference type="NCBI Taxonomy" id="2780922"/>
    <lineage>
        <taxon>Bacteria</taxon>
        <taxon>Bacillati</taxon>
        <taxon>Bacillota</taxon>
        <taxon>Clostridia</taxon>
        <taxon>Eubacteriales</taxon>
        <taxon>Oscillospiraceae</taxon>
        <taxon>Solibaculum</taxon>
    </lineage>
</organism>
<sequence length="186" mass="20090">MKLNTSKTSFRLTTMGMLAALSVVLVMLVRFPLFPAAPFLMYDMADIPVLIGGMLLGPVEGLGILLVVSVIQAFLLSPDGWVGLVMHFCASGALVLLSSLIYRAKPRAFNMVAGLLAGSVAMTAIMVPLNLLLTVHVYGQPMEVVTAMIWPVIVPFNLIKSLINSAATFVISMPIGYYFRRTAHSM</sequence>
<name>A0A7I8D4V9_9FIRM</name>
<evidence type="ECO:0000313" key="10">
    <source>
        <dbReference type="EMBL" id="BCI61075.1"/>
    </source>
</evidence>
<keyword evidence="5 9" id="KW-0812">Transmembrane</keyword>
<feature type="transmembrane region" description="Helical" evidence="9">
    <location>
        <begin position="81"/>
        <end position="102"/>
    </location>
</feature>
<dbReference type="Proteomes" id="UP000593890">
    <property type="component" value="Chromosome"/>
</dbReference>
<dbReference type="GO" id="GO:0032217">
    <property type="term" value="F:riboflavin transmembrane transporter activity"/>
    <property type="evidence" value="ECO:0007669"/>
    <property type="project" value="UniProtKB-UniRule"/>
</dbReference>
<evidence type="ECO:0000256" key="2">
    <source>
        <dbReference type="ARBA" id="ARBA00005540"/>
    </source>
</evidence>
<feature type="transmembrane region" description="Helical" evidence="9">
    <location>
        <begin position="114"/>
        <end position="138"/>
    </location>
</feature>
<dbReference type="KEGG" id="sman:C12CBH8_17140"/>
<comment type="similarity">
    <text evidence="2 8">Belongs to the prokaryotic riboflavin transporter (P-RFT) (TC 2.A.87) family.</text>
</comment>
<evidence type="ECO:0000256" key="3">
    <source>
        <dbReference type="ARBA" id="ARBA00022448"/>
    </source>
</evidence>
<comment type="function">
    <text evidence="8">Probably a riboflavin-binding protein that interacts with the energy-coupling factor (ECF) ABC-transporter complex.</text>
</comment>
<accession>A0A7I8D4V9</accession>
<evidence type="ECO:0000256" key="7">
    <source>
        <dbReference type="ARBA" id="ARBA00023136"/>
    </source>
</evidence>
<feature type="transmembrane region" description="Helical" evidence="9">
    <location>
        <begin position="49"/>
        <end position="75"/>
    </location>
</feature>
<keyword evidence="11" id="KW-1185">Reference proteome</keyword>
<evidence type="ECO:0000256" key="8">
    <source>
        <dbReference type="PIRNR" id="PIRNR037778"/>
    </source>
</evidence>
<gene>
    <name evidence="10" type="ORF">C12CBH8_17140</name>
</gene>
<dbReference type="InterPro" id="IPR025720">
    <property type="entry name" value="RibU"/>
</dbReference>
<keyword evidence="6 9" id="KW-1133">Transmembrane helix</keyword>
<evidence type="ECO:0000256" key="4">
    <source>
        <dbReference type="ARBA" id="ARBA00022475"/>
    </source>
</evidence>
<keyword evidence="7 8" id="KW-0472">Membrane</keyword>
<dbReference type="RefSeq" id="WP_090264526.1">
    <property type="nucleotide sequence ID" value="NZ_AP023321.1"/>
</dbReference>